<dbReference type="GO" id="GO:0005829">
    <property type="term" value="C:cytosol"/>
    <property type="evidence" value="ECO:0007669"/>
    <property type="project" value="TreeGrafter"/>
</dbReference>
<dbReference type="PANTHER" id="PTHR11575:SF22">
    <property type="entry name" value="ADL392WP"/>
    <property type="match status" value="1"/>
</dbReference>
<dbReference type="SUPFAM" id="SSF56300">
    <property type="entry name" value="Metallo-dependent phosphatases"/>
    <property type="match status" value="1"/>
</dbReference>
<dbReference type="InterPro" id="IPR041823">
    <property type="entry name" value="YHR202W_N"/>
</dbReference>
<protein>
    <recommendedName>
        <fullName evidence="2">Putative 5'-nucleotidase C-terminal domain-containing protein</fullName>
    </recommendedName>
</protein>
<reference evidence="3 4" key="1">
    <citation type="journal article" date="2019" name="BMC Genomics">
        <title>Chromosome level assembly and comparative genome analysis confirm lager-brewing yeasts originated from a single hybridization.</title>
        <authorList>
            <person name="Salazar A.N."/>
            <person name="Gorter de Vries A.R."/>
            <person name="van den Broek M."/>
            <person name="Brouwers N."/>
            <person name="de la Torre Cortes P."/>
            <person name="Kuijpers N.G.A."/>
            <person name="Daran J.G."/>
            <person name="Abeel T."/>
        </authorList>
    </citation>
    <scope>NUCLEOTIDE SEQUENCE [LARGE SCALE GENOMIC DNA]</scope>
    <source>
        <strain evidence="3 4">CBS 1483</strain>
    </source>
</reference>
<dbReference type="PIRSF" id="PIRSF017316">
    <property type="entry name" value="Pesterase_C1039"/>
    <property type="match status" value="1"/>
</dbReference>
<dbReference type="Proteomes" id="UP000501346">
    <property type="component" value="Chromosome SeXV-SeVIII"/>
</dbReference>
<gene>
    <name evidence="3" type="ORF">GRS66_010892</name>
</gene>
<dbReference type="Gene3D" id="3.90.780.10">
    <property type="entry name" value="5'-Nucleotidase, C-terminal domain"/>
    <property type="match status" value="2"/>
</dbReference>
<dbReference type="InterPro" id="IPR036907">
    <property type="entry name" value="5'-Nucleotdase_C_sf"/>
</dbReference>
<dbReference type="CDD" id="cd07407">
    <property type="entry name" value="MPP_YHR202W_N"/>
    <property type="match status" value="1"/>
</dbReference>
<dbReference type="OrthoDB" id="7722975at2759"/>
<accession>A0A6C1EH35</accession>
<proteinExistence type="predicted"/>
<dbReference type="InterPro" id="IPR006179">
    <property type="entry name" value="5_nucleotidase/apyrase"/>
</dbReference>
<dbReference type="InterPro" id="IPR029052">
    <property type="entry name" value="Metallo-depent_PP-like"/>
</dbReference>
<dbReference type="GO" id="GO:0009166">
    <property type="term" value="P:nucleotide catabolic process"/>
    <property type="evidence" value="ECO:0007669"/>
    <property type="project" value="InterPro"/>
</dbReference>
<dbReference type="FunFam" id="3.90.780.10:FF:000011">
    <property type="entry name" value="YHR202W-like protein"/>
    <property type="match status" value="1"/>
</dbReference>
<feature type="signal peptide" evidence="1">
    <location>
        <begin position="1"/>
        <end position="18"/>
    </location>
</feature>
<dbReference type="InterPro" id="IPR014485">
    <property type="entry name" value="Pesterase_C1039"/>
</dbReference>
<keyword evidence="4" id="KW-1185">Reference proteome</keyword>
<dbReference type="FunFam" id="3.60.21.10:FF:000043">
    <property type="entry name" value="Ser/Thr protein phosphatase family"/>
    <property type="match status" value="1"/>
</dbReference>
<keyword evidence="1" id="KW-0732">Signal</keyword>
<dbReference type="GO" id="GO:0005576">
    <property type="term" value="C:extracellular region"/>
    <property type="evidence" value="ECO:0007669"/>
    <property type="project" value="UniProtKB-ARBA"/>
</dbReference>
<evidence type="ECO:0000259" key="2">
    <source>
        <dbReference type="Pfam" id="PF21953"/>
    </source>
</evidence>
<dbReference type="AlphaFoldDB" id="A0A6C1EH35"/>
<organism evidence="3 4">
    <name type="scientific">Saccharomyces pastorianus</name>
    <name type="common">Lager yeast</name>
    <name type="synonym">Saccharomyces cerevisiae x Saccharomyces eubayanus</name>
    <dbReference type="NCBI Taxonomy" id="27292"/>
    <lineage>
        <taxon>Eukaryota</taxon>
        <taxon>Fungi</taxon>
        <taxon>Dikarya</taxon>
        <taxon>Ascomycota</taxon>
        <taxon>Saccharomycotina</taxon>
        <taxon>Saccharomycetes</taxon>
        <taxon>Saccharomycetales</taxon>
        <taxon>Saccharomycetaceae</taxon>
        <taxon>Saccharomyces</taxon>
    </lineage>
</organism>
<dbReference type="GO" id="GO:0016787">
    <property type="term" value="F:hydrolase activity"/>
    <property type="evidence" value="ECO:0007669"/>
    <property type="project" value="InterPro"/>
</dbReference>
<dbReference type="InterPro" id="IPR053828">
    <property type="entry name" value="Nucleosidase_C"/>
</dbReference>
<dbReference type="PANTHER" id="PTHR11575">
    <property type="entry name" value="5'-NUCLEOTIDASE-RELATED"/>
    <property type="match status" value="1"/>
</dbReference>
<name>A0A6C1EH35_SACPS</name>
<evidence type="ECO:0000256" key="1">
    <source>
        <dbReference type="SAM" id="SignalP"/>
    </source>
</evidence>
<sequence>MIPTFVHSLALLSGLVFTKPLQHQQAVWSPSQDVQLRDLHIGDINFVHTTDTHGWLGSHLTQTNYDADWGDFVSFVDIFRNKLTQLSRDLIVIDTGDKRDGNGLSDATWPPGLRSSKIFNMLDYDLLTLGNHELYTAESAILEYRGTSQSTKFKDKYVCSNVEFIEDDGKRVPFGNKFVTFETPIQKQRILAMSFLFSFQRANNRAIVTPPLEEIMEKGWFQNMVETNKEGDIDLIVVFGHLPATDPTEREMHKIHALLRTHYPNTVIQYFGGHTHIRDFVQLDSKSTCLQSGRFAETVGFLSINTTNAMDEDNPSFTRRYIDFNKDSFEHHLSKVATDVDTSASLKKGETISRLINDLRHELNLNQKLGYIPETYYVATRPLDSEKNLYHLITHKILPNLIPSKNYEPFMSRFILINTGSVRYDLYKGPFTKDTEYIVMPFNNDWHFITVPLVVASKVENYLNKGPVIASLGIPSSLHQHQQFNRFQKCPFIENPNLSEGYTTEDDFGCHGDDTPHNSQREYVIPNVVQCEDMKKSKEEEEEEDPLKMVHVIFYTFMELDVLNAVNSIINNLDLRMKNLTANDCSHYGGESTKKLLRDYFAQF</sequence>
<feature type="chain" id="PRO_5025674967" description="Putative 5'-nucleotidase C-terminal domain-containing protein" evidence="1">
    <location>
        <begin position="19"/>
        <end position="604"/>
    </location>
</feature>
<dbReference type="SUPFAM" id="SSF55816">
    <property type="entry name" value="5'-nucleotidase (syn. UDP-sugar hydrolase), C-terminal domain"/>
    <property type="match status" value="1"/>
</dbReference>
<dbReference type="Gene3D" id="3.60.21.10">
    <property type="match status" value="1"/>
</dbReference>
<dbReference type="EMBL" id="CP049012">
    <property type="protein sequence ID" value="QID88183.1"/>
    <property type="molecule type" value="Genomic_DNA"/>
</dbReference>
<evidence type="ECO:0000313" key="4">
    <source>
        <dbReference type="Proteomes" id="UP000501346"/>
    </source>
</evidence>
<feature type="domain" description="Putative 5'-nucleotidase C-terminal" evidence="2">
    <location>
        <begin position="375"/>
        <end position="563"/>
    </location>
</feature>
<evidence type="ECO:0000313" key="3">
    <source>
        <dbReference type="EMBL" id="QID88183.1"/>
    </source>
</evidence>
<dbReference type="Pfam" id="PF21953">
    <property type="entry name" value="NadN_nucleosid_C"/>
    <property type="match status" value="1"/>
</dbReference>